<dbReference type="AlphaFoldDB" id="A0A061B7B7"/>
<feature type="region of interest" description="Disordered" evidence="1">
    <location>
        <begin position="1"/>
        <end position="24"/>
    </location>
</feature>
<evidence type="ECO:0000256" key="1">
    <source>
        <dbReference type="SAM" id="MobiDB-lite"/>
    </source>
</evidence>
<gene>
    <name evidence="2" type="ORF">CYFA0S_20e00320g</name>
</gene>
<proteinExistence type="predicted"/>
<evidence type="ECO:0000313" key="2">
    <source>
        <dbReference type="EMBL" id="CDR45800.1"/>
    </source>
</evidence>
<organism evidence="2">
    <name type="scientific">Cyberlindnera fabianii</name>
    <name type="common">Yeast</name>
    <name type="synonym">Hansenula fabianii</name>
    <dbReference type="NCBI Taxonomy" id="36022"/>
    <lineage>
        <taxon>Eukaryota</taxon>
        <taxon>Fungi</taxon>
        <taxon>Dikarya</taxon>
        <taxon>Ascomycota</taxon>
        <taxon>Saccharomycotina</taxon>
        <taxon>Saccharomycetes</taxon>
        <taxon>Phaffomycetales</taxon>
        <taxon>Phaffomycetaceae</taxon>
        <taxon>Cyberlindnera</taxon>
    </lineage>
</organism>
<feature type="compositionally biased region" description="Basic and acidic residues" evidence="1">
    <location>
        <begin position="1"/>
        <end position="12"/>
    </location>
</feature>
<sequence length="339" mass="38342">METPQKKNEDPHTPQTQSVAAFPAPVVTPTTQITHNFSHGANPRRPSLLEARTACSSSSSLYELNVSASNLAGEPLNNVADGYHMSSSLVQTSSSDDDSETELDLDRIRTRRSNEIFKSDWTEFMGTQSPTFNHDPKQNGTRAREDYFAQLHHLESSTPIFKRLVSKNALKPQLKAFRRISSDLHHEKVPLQDEIYHEKLILQNLKDEESLLSSRNLSDALNNTDEEVSTISKFDIIKRANESWNRKKNTFLGRQSTVVTDSESNSDFGPTERNEEEQRRLVRKRSSFGSDSEQEFGMKHGKRRAVSTSPISTGFVRRGSIKLMSKASNELEKMSLKNE</sequence>
<feature type="compositionally biased region" description="Basic and acidic residues" evidence="1">
    <location>
        <begin position="270"/>
        <end position="280"/>
    </location>
</feature>
<accession>A0A061B7B7</accession>
<feature type="compositionally biased region" description="Polar residues" evidence="1">
    <location>
        <begin position="258"/>
        <end position="268"/>
    </location>
</feature>
<dbReference type="EMBL" id="LK052905">
    <property type="protein sequence ID" value="CDR45800.1"/>
    <property type="molecule type" value="Genomic_DNA"/>
</dbReference>
<dbReference type="VEuPathDB" id="FungiDB:BON22_0842"/>
<dbReference type="OrthoDB" id="3981020at2759"/>
<protein>
    <submittedName>
        <fullName evidence="2">CYFA0S20e00320g1_1</fullName>
    </submittedName>
</protein>
<reference evidence="2" key="1">
    <citation type="journal article" date="2014" name="Genome Announc.">
        <title>Genome sequence of the yeast Cyberlindnera fabianii (Hansenula fabianii).</title>
        <authorList>
            <person name="Freel K.C."/>
            <person name="Sarilar V."/>
            <person name="Neuveglise C."/>
            <person name="Devillers H."/>
            <person name="Friedrich A."/>
            <person name="Schacherer J."/>
        </authorList>
    </citation>
    <scope>NUCLEOTIDE SEQUENCE</scope>
    <source>
        <strain evidence="2">YJS4271</strain>
    </source>
</reference>
<feature type="region of interest" description="Disordered" evidence="1">
    <location>
        <begin position="258"/>
        <end position="311"/>
    </location>
</feature>
<name>A0A061B7B7_CYBFA</name>